<dbReference type="PANTHER" id="PTHR43245">
    <property type="entry name" value="BIFUNCTIONAL POLYMYXIN RESISTANCE PROTEIN ARNA"/>
    <property type="match status" value="1"/>
</dbReference>
<dbReference type="STRING" id="1499967.U27_00252"/>
<feature type="domain" description="3-beta hydroxysteroid dehydrogenase/isomerase" evidence="3">
    <location>
        <begin position="4"/>
        <end position="253"/>
    </location>
</feature>
<dbReference type="GO" id="GO:0016616">
    <property type="term" value="F:oxidoreductase activity, acting on the CH-OH group of donors, NAD or NADP as acceptor"/>
    <property type="evidence" value="ECO:0007669"/>
    <property type="project" value="InterPro"/>
</dbReference>
<dbReference type="InterPro" id="IPR050177">
    <property type="entry name" value="Lipid_A_modif_metabolic_enz"/>
</dbReference>
<evidence type="ECO:0000313" key="5">
    <source>
        <dbReference type="Proteomes" id="UP000030661"/>
    </source>
</evidence>
<dbReference type="InterPro" id="IPR036291">
    <property type="entry name" value="NAD(P)-bd_dom_sf"/>
</dbReference>
<evidence type="ECO:0000256" key="1">
    <source>
        <dbReference type="ARBA" id="ARBA00009219"/>
    </source>
</evidence>
<protein>
    <submittedName>
        <fullName evidence="4">3-beta hydroxysteroid dehydrogenase/isomerase</fullName>
    </submittedName>
</protein>
<dbReference type="InterPro" id="IPR002225">
    <property type="entry name" value="3Beta_OHSteriod_DH/Estase"/>
</dbReference>
<keyword evidence="5" id="KW-1185">Reference proteome</keyword>
<sequence>MKALVTGGGGFLGRYIVEQLLERGDMVTVFARGEYPELEKIGVTLVRGDLQDDGAVTQVCAGMDVVFHTAAKPGIWGAWDSFYAPNVTGTQHIITACRVQRVPRLVFTSSPSVIFNNAPQEGCDESVPYPATYENFYSHTKALAEQMVVQANSEELLTVTLRPHLIWGPRDAHLLPRLIDRARSGKLVQVGDGTNNVDITYVEDAARAHLLAADALQPGSPVAGSIYFISQDAPVNLWDWIYNLLNRLAIPRIKHRISLRVARAIGVAMEWAYRTFHLSGEPKMTRFLASELAMSHYYDISRAKRDFDYQPQFSMEAALEKTLAYLR</sequence>
<keyword evidence="4" id="KW-0413">Isomerase</keyword>
<dbReference type="GO" id="GO:0006694">
    <property type="term" value="P:steroid biosynthetic process"/>
    <property type="evidence" value="ECO:0007669"/>
    <property type="project" value="InterPro"/>
</dbReference>
<dbReference type="Pfam" id="PF01073">
    <property type="entry name" value="3Beta_HSD"/>
    <property type="match status" value="1"/>
</dbReference>
<reference evidence="4 5" key="1">
    <citation type="journal article" date="2015" name="PeerJ">
        <title>First genomic representation of candidate bacterial phylum KSB3 points to enhanced environmental sensing as a trigger of wastewater bulking.</title>
        <authorList>
            <person name="Sekiguchi Y."/>
            <person name="Ohashi A."/>
            <person name="Parks D.H."/>
            <person name="Yamauchi T."/>
            <person name="Tyson G.W."/>
            <person name="Hugenholtz P."/>
        </authorList>
    </citation>
    <scope>NUCLEOTIDE SEQUENCE [LARGE SCALE GENOMIC DNA]</scope>
</reference>
<accession>A0A081C706</accession>
<dbReference type="Proteomes" id="UP000030661">
    <property type="component" value="Unassembled WGS sequence"/>
</dbReference>
<evidence type="ECO:0000313" key="4">
    <source>
        <dbReference type="EMBL" id="GAK60361.1"/>
    </source>
</evidence>
<dbReference type="Gene3D" id="3.40.50.720">
    <property type="entry name" value="NAD(P)-binding Rossmann-like Domain"/>
    <property type="match status" value="1"/>
</dbReference>
<name>A0A081C706_VECG1</name>
<dbReference type="PANTHER" id="PTHR43245:SF51">
    <property type="entry name" value="SHORT CHAIN DEHYDROGENASE_REDUCTASE FAMILY 42E, MEMBER 2"/>
    <property type="match status" value="1"/>
</dbReference>
<dbReference type="AlphaFoldDB" id="A0A081C706"/>
<gene>
    <name evidence="4" type="ORF">U27_00252</name>
</gene>
<keyword evidence="2" id="KW-0560">Oxidoreductase</keyword>
<dbReference type="SUPFAM" id="SSF51735">
    <property type="entry name" value="NAD(P)-binding Rossmann-fold domains"/>
    <property type="match status" value="1"/>
</dbReference>
<dbReference type="eggNOG" id="COG0451">
    <property type="taxonomic scope" value="Bacteria"/>
</dbReference>
<evidence type="ECO:0000259" key="3">
    <source>
        <dbReference type="Pfam" id="PF01073"/>
    </source>
</evidence>
<dbReference type="GO" id="GO:0016853">
    <property type="term" value="F:isomerase activity"/>
    <property type="evidence" value="ECO:0007669"/>
    <property type="project" value="UniProtKB-KW"/>
</dbReference>
<proteinExistence type="inferred from homology"/>
<comment type="similarity">
    <text evidence="1">Belongs to the 3-beta-HSD family.</text>
</comment>
<organism evidence="4 5">
    <name type="scientific">Vecturithrix granuli</name>
    <dbReference type="NCBI Taxonomy" id="1499967"/>
    <lineage>
        <taxon>Bacteria</taxon>
        <taxon>Candidatus Moduliflexota</taxon>
        <taxon>Candidatus Vecturitrichia</taxon>
        <taxon>Candidatus Vecturitrichales</taxon>
        <taxon>Candidatus Vecturitrichaceae</taxon>
        <taxon>Candidatus Vecturithrix</taxon>
    </lineage>
</organism>
<dbReference type="EMBL" id="DF820473">
    <property type="protein sequence ID" value="GAK60361.1"/>
    <property type="molecule type" value="Genomic_DNA"/>
</dbReference>
<evidence type="ECO:0000256" key="2">
    <source>
        <dbReference type="ARBA" id="ARBA00023002"/>
    </source>
</evidence>
<dbReference type="HOGENOM" id="CLU_007383_6_1_0"/>